<dbReference type="Proteomes" id="UP000607653">
    <property type="component" value="Unassembled WGS sequence"/>
</dbReference>
<dbReference type="AlphaFoldDB" id="A0A822ZF40"/>
<keyword evidence="2" id="KW-1185">Reference proteome</keyword>
<reference evidence="1 2" key="1">
    <citation type="journal article" date="2020" name="Mol. Biol. Evol.">
        <title>Distinct Expression and Methylation Patterns for Genes with Different Fates following a Single Whole-Genome Duplication in Flowering Plants.</title>
        <authorList>
            <person name="Shi T."/>
            <person name="Rahmani R.S."/>
            <person name="Gugger P.F."/>
            <person name="Wang M."/>
            <person name="Li H."/>
            <person name="Zhang Y."/>
            <person name="Li Z."/>
            <person name="Wang Q."/>
            <person name="Van de Peer Y."/>
            <person name="Marchal K."/>
            <person name="Chen J."/>
        </authorList>
    </citation>
    <scope>NUCLEOTIDE SEQUENCE [LARGE SCALE GENOMIC DNA]</scope>
    <source>
        <tissue evidence="1">Leaf</tissue>
    </source>
</reference>
<evidence type="ECO:0000313" key="1">
    <source>
        <dbReference type="EMBL" id="DAD44814.1"/>
    </source>
</evidence>
<organism evidence="1 2">
    <name type="scientific">Nelumbo nucifera</name>
    <name type="common">Sacred lotus</name>
    <dbReference type="NCBI Taxonomy" id="4432"/>
    <lineage>
        <taxon>Eukaryota</taxon>
        <taxon>Viridiplantae</taxon>
        <taxon>Streptophyta</taxon>
        <taxon>Embryophyta</taxon>
        <taxon>Tracheophyta</taxon>
        <taxon>Spermatophyta</taxon>
        <taxon>Magnoliopsida</taxon>
        <taxon>Proteales</taxon>
        <taxon>Nelumbonaceae</taxon>
        <taxon>Nelumbo</taxon>
    </lineage>
</organism>
<dbReference type="EMBL" id="DUZY01000007">
    <property type="protein sequence ID" value="DAD44814.1"/>
    <property type="molecule type" value="Genomic_DNA"/>
</dbReference>
<gene>
    <name evidence="1" type="ORF">HUJ06_003044</name>
</gene>
<evidence type="ECO:0000313" key="2">
    <source>
        <dbReference type="Proteomes" id="UP000607653"/>
    </source>
</evidence>
<accession>A0A822ZF40</accession>
<comment type="caution">
    <text evidence="1">The sequence shown here is derived from an EMBL/GenBank/DDBJ whole genome shotgun (WGS) entry which is preliminary data.</text>
</comment>
<name>A0A822ZF40_NELNU</name>
<protein>
    <submittedName>
        <fullName evidence="1">Uncharacterized protein</fullName>
    </submittedName>
</protein>
<proteinExistence type="predicted"/>
<sequence>MFRRWSDGSVMNPFLYERKSYLSRAMVGEHRSKWF</sequence>